<comment type="caution">
    <text evidence="7">The sequence shown here is derived from an EMBL/GenBank/DDBJ whole genome shotgun (WGS) entry which is preliminary data.</text>
</comment>
<evidence type="ECO:0000256" key="3">
    <source>
        <dbReference type="ARBA" id="ARBA00022692"/>
    </source>
</evidence>
<name>A0A835D6G5_TETSI</name>
<comment type="similarity">
    <text evidence="2">Belongs to the plant DMP1 protein family.</text>
</comment>
<keyword evidence="4 6" id="KW-1133">Transmembrane helix</keyword>
<dbReference type="Proteomes" id="UP000655225">
    <property type="component" value="Unassembled WGS sequence"/>
</dbReference>
<evidence type="ECO:0000256" key="1">
    <source>
        <dbReference type="ARBA" id="ARBA00004141"/>
    </source>
</evidence>
<dbReference type="InterPro" id="IPR007770">
    <property type="entry name" value="DMP"/>
</dbReference>
<reference evidence="7 8" key="1">
    <citation type="submission" date="2020-04" db="EMBL/GenBank/DDBJ databases">
        <title>Plant Genome Project.</title>
        <authorList>
            <person name="Zhang R.-G."/>
        </authorList>
    </citation>
    <scope>NUCLEOTIDE SEQUENCE [LARGE SCALE GENOMIC DNA]</scope>
    <source>
        <strain evidence="7">YNK0</strain>
        <tissue evidence="7">Leaf</tissue>
    </source>
</reference>
<evidence type="ECO:0000256" key="6">
    <source>
        <dbReference type="SAM" id="Phobius"/>
    </source>
</evidence>
<dbReference type="PANTHER" id="PTHR31621">
    <property type="entry name" value="PROTEIN DMP3"/>
    <property type="match status" value="1"/>
</dbReference>
<evidence type="ECO:0000313" key="8">
    <source>
        <dbReference type="Proteomes" id="UP000655225"/>
    </source>
</evidence>
<evidence type="ECO:0000256" key="5">
    <source>
        <dbReference type="ARBA" id="ARBA00023136"/>
    </source>
</evidence>
<dbReference type="AlphaFoldDB" id="A0A835D6G5"/>
<dbReference type="GO" id="GO:0010256">
    <property type="term" value="P:endomembrane system organization"/>
    <property type="evidence" value="ECO:0007669"/>
    <property type="project" value="TreeGrafter"/>
</dbReference>
<dbReference type="EMBL" id="JABCRI010000016">
    <property type="protein sequence ID" value="KAF8392508.1"/>
    <property type="molecule type" value="Genomic_DNA"/>
</dbReference>
<keyword evidence="8" id="KW-1185">Reference proteome</keyword>
<dbReference type="GO" id="GO:0016020">
    <property type="term" value="C:membrane"/>
    <property type="evidence" value="ECO:0007669"/>
    <property type="project" value="UniProtKB-SubCell"/>
</dbReference>
<dbReference type="PANTHER" id="PTHR31621:SF66">
    <property type="entry name" value="PROTEIN DMP2"/>
    <property type="match status" value="1"/>
</dbReference>
<evidence type="ECO:0000313" key="7">
    <source>
        <dbReference type="EMBL" id="KAF8392508.1"/>
    </source>
</evidence>
<dbReference type="Pfam" id="PF05078">
    <property type="entry name" value="DUF679"/>
    <property type="match status" value="1"/>
</dbReference>
<feature type="transmembrane region" description="Helical" evidence="6">
    <location>
        <begin position="59"/>
        <end position="77"/>
    </location>
</feature>
<dbReference type="OrthoDB" id="1928191at2759"/>
<feature type="transmembrane region" description="Helical" evidence="6">
    <location>
        <begin position="28"/>
        <end position="47"/>
    </location>
</feature>
<accession>A0A835D6G5</accession>
<protein>
    <recommendedName>
        <fullName evidence="9">DUF679 domain membrane protein 2</fullName>
    </recommendedName>
</protein>
<keyword evidence="5 6" id="KW-0472">Membrane</keyword>
<proteinExistence type="inferred from homology"/>
<organism evidence="7 8">
    <name type="scientific">Tetracentron sinense</name>
    <name type="common">Spur-leaf</name>
    <dbReference type="NCBI Taxonomy" id="13715"/>
    <lineage>
        <taxon>Eukaryota</taxon>
        <taxon>Viridiplantae</taxon>
        <taxon>Streptophyta</taxon>
        <taxon>Embryophyta</taxon>
        <taxon>Tracheophyta</taxon>
        <taxon>Spermatophyta</taxon>
        <taxon>Magnoliopsida</taxon>
        <taxon>Trochodendrales</taxon>
        <taxon>Trochodendraceae</taxon>
        <taxon>Tetracentron</taxon>
    </lineage>
</organism>
<dbReference type="OMA" id="CNTINKW"/>
<sequence length="191" mass="20258">MGGTTSSESSTSTTQTVSSSTLTGVGNLIKLLPTGTVFLFQFLNPVLTNNGQCETINKYLTSILLGVCGFSCIFSSFTDSYTGSNGVTHYGVATLKGLWTLSDLGSVDLSGYKLRIADFVHAFLAVIVFMVVVLLDANTVNCFYPSFESTQTTLLKVLPPIVGVLSSSVFVSFPCKRHGIGYPTTTSQSSS</sequence>
<keyword evidence="3 6" id="KW-0812">Transmembrane</keyword>
<evidence type="ECO:0000256" key="4">
    <source>
        <dbReference type="ARBA" id="ARBA00022989"/>
    </source>
</evidence>
<gene>
    <name evidence="7" type="ORF">HHK36_022851</name>
</gene>
<evidence type="ECO:0000256" key="2">
    <source>
        <dbReference type="ARBA" id="ARBA00008707"/>
    </source>
</evidence>
<feature type="transmembrane region" description="Helical" evidence="6">
    <location>
        <begin position="119"/>
        <end position="137"/>
    </location>
</feature>
<comment type="subcellular location">
    <subcellularLocation>
        <location evidence="1">Membrane</location>
        <topology evidence="1">Multi-pass membrane protein</topology>
    </subcellularLocation>
</comment>
<dbReference type="GO" id="GO:0005737">
    <property type="term" value="C:cytoplasm"/>
    <property type="evidence" value="ECO:0007669"/>
    <property type="project" value="UniProtKB-ARBA"/>
</dbReference>
<evidence type="ECO:0008006" key="9">
    <source>
        <dbReference type="Google" id="ProtNLM"/>
    </source>
</evidence>